<dbReference type="VEuPathDB" id="FungiDB:PPTG_21699"/>
<name>W2QXC3_PHYN3</name>
<evidence type="ECO:0000313" key="3">
    <source>
        <dbReference type="Proteomes" id="UP000018817"/>
    </source>
</evidence>
<proteinExistence type="predicted"/>
<dbReference type="AlphaFoldDB" id="W2QXC3"/>
<accession>W2QXC3</accession>
<dbReference type="STRING" id="761204.W2QXC3"/>
<evidence type="ECO:0000256" key="1">
    <source>
        <dbReference type="SAM" id="MobiDB-lite"/>
    </source>
</evidence>
<organism evidence="2 3">
    <name type="scientific">Phytophthora nicotianae (strain INRA-310)</name>
    <name type="common">Phytophthora parasitica</name>
    <dbReference type="NCBI Taxonomy" id="761204"/>
    <lineage>
        <taxon>Eukaryota</taxon>
        <taxon>Sar</taxon>
        <taxon>Stramenopiles</taxon>
        <taxon>Oomycota</taxon>
        <taxon>Peronosporomycetes</taxon>
        <taxon>Peronosporales</taxon>
        <taxon>Peronosporaceae</taxon>
        <taxon>Phytophthora</taxon>
    </lineage>
</organism>
<reference evidence="2 3" key="2">
    <citation type="submission" date="2013-11" db="EMBL/GenBank/DDBJ databases">
        <title>The Genome Sequence of Phytophthora parasitica INRA-310.</title>
        <authorList>
            <consortium name="The Broad Institute Genomics Platform"/>
            <person name="Russ C."/>
            <person name="Tyler B."/>
            <person name="Panabieres F."/>
            <person name="Shan W."/>
            <person name="Tripathy S."/>
            <person name="Grunwald N."/>
            <person name="Machado M."/>
            <person name="Johnson C.S."/>
            <person name="Arredondo F."/>
            <person name="Hong C."/>
            <person name="Coffey M."/>
            <person name="Young S.K."/>
            <person name="Zeng Q."/>
            <person name="Gargeya S."/>
            <person name="Fitzgerald M."/>
            <person name="Abouelleil A."/>
            <person name="Alvarado L."/>
            <person name="Chapman S.B."/>
            <person name="Gainer-Dewar J."/>
            <person name="Goldberg J."/>
            <person name="Griggs A."/>
            <person name="Gujja S."/>
            <person name="Hansen M."/>
            <person name="Howarth C."/>
            <person name="Imamovic A."/>
            <person name="Ireland A."/>
            <person name="Larimer J."/>
            <person name="McCowan C."/>
            <person name="Murphy C."/>
            <person name="Pearson M."/>
            <person name="Poon T.W."/>
            <person name="Priest M."/>
            <person name="Roberts A."/>
            <person name="Saif S."/>
            <person name="Shea T."/>
            <person name="Sykes S."/>
            <person name="Wortman J."/>
            <person name="Nusbaum C."/>
            <person name="Birren B."/>
        </authorList>
    </citation>
    <scope>NUCLEOTIDE SEQUENCE [LARGE SCALE GENOMIC DNA]</scope>
    <source>
        <strain evidence="2 3">INRA-310</strain>
    </source>
</reference>
<dbReference type="EMBL" id="KI669567">
    <property type="protein sequence ID" value="ETN17862.1"/>
    <property type="molecule type" value="Genomic_DNA"/>
</dbReference>
<feature type="compositionally biased region" description="Basic and acidic residues" evidence="1">
    <location>
        <begin position="264"/>
        <end position="277"/>
    </location>
</feature>
<gene>
    <name evidence="2" type="ORF">PPTG_21699</name>
</gene>
<reference evidence="3" key="1">
    <citation type="submission" date="2011-12" db="EMBL/GenBank/DDBJ databases">
        <authorList>
            <consortium name="The Broad Institute Genome Sequencing Platform"/>
            <person name="Russ C."/>
            <person name="Tyler B."/>
            <person name="Panabieres F."/>
            <person name="Shan W."/>
            <person name="Tripathy S."/>
            <person name="Grunwald N."/>
            <person name="Machado M."/>
            <person name="Young S.K."/>
            <person name="Zeng Q."/>
            <person name="Gargeya S."/>
            <person name="Fitzgerald M."/>
            <person name="Haas B."/>
            <person name="Abouelleil A."/>
            <person name="Alvarado L."/>
            <person name="Arachchi H.M."/>
            <person name="Berlin A."/>
            <person name="Chapman S.B."/>
            <person name="Gearin G."/>
            <person name="Goldberg J."/>
            <person name="Griggs A."/>
            <person name="Gujja S."/>
            <person name="Hansen M."/>
            <person name="Heiman D."/>
            <person name="Howarth C."/>
            <person name="Larimer J."/>
            <person name="Lui A."/>
            <person name="MacDonald P.J.P."/>
            <person name="McCowen C."/>
            <person name="Montmayeur A."/>
            <person name="Murphy C."/>
            <person name="Neiman D."/>
            <person name="Pearson M."/>
            <person name="Priest M."/>
            <person name="Roberts A."/>
            <person name="Saif S."/>
            <person name="Shea T."/>
            <person name="Sisk P."/>
            <person name="Stolte C."/>
            <person name="Sykes S."/>
            <person name="Wortman J."/>
            <person name="Nusbaum C."/>
            <person name="Birren B."/>
        </authorList>
    </citation>
    <scope>NUCLEOTIDE SEQUENCE [LARGE SCALE GENOMIC DNA]</scope>
    <source>
        <strain evidence="3">INRA-310</strain>
    </source>
</reference>
<feature type="region of interest" description="Disordered" evidence="1">
    <location>
        <begin position="264"/>
        <end position="283"/>
    </location>
</feature>
<dbReference type="GeneID" id="20190298"/>
<dbReference type="RefSeq" id="XP_008897580.1">
    <property type="nucleotide sequence ID" value="XM_008899332.1"/>
</dbReference>
<sequence>MPPPNKRNKHARNFNQKTDGSFYKLKQNRNLPSSIPVPKMLWLVLRLTRDARAYKGETREEATYTPQRMQSKFFPVTIFPGVEQALTQYTSSLPLNRPTVGRPGCPVRKHLGIFRASGLPVLTTATYSLLPIGSTAVSVIRSMGLILEAPKVWTKQRTWRRAEQLMCLDRIPQTNGVNLSAFCWSFNVVEGLHGVGSDQHGLAFWLPRVNAIIMETYDLVKPLAFLTLCYTRWNSMQACFASQLRVKTGLKQFATRYHEVVRQRDREASKREGHGDDEVVEEDGDGNKFVGRIVKSAERPVKWDSWLHAAPRRSVGFSIEADGGLTVTSTDNSATQQPVPNCSPESQCPQFLTHVVHQLHGQLGFHSQIKTAQVLGVDQFQRSLEFDA</sequence>
<protein>
    <submittedName>
        <fullName evidence="2">Uncharacterized protein</fullName>
    </submittedName>
</protein>
<dbReference type="Proteomes" id="UP000018817">
    <property type="component" value="Unassembled WGS sequence"/>
</dbReference>
<evidence type="ECO:0000313" key="2">
    <source>
        <dbReference type="EMBL" id="ETN17862.1"/>
    </source>
</evidence>